<dbReference type="PANTHER" id="PTHR43155">
    <property type="entry name" value="CYCLIC DI-GMP PHOSPHODIESTERASE PA4108-RELATED"/>
    <property type="match status" value="1"/>
</dbReference>
<gene>
    <name evidence="4" type="ORF">RYS15_00810</name>
</gene>
<dbReference type="Proteomes" id="UP001269819">
    <property type="component" value="Unassembled WGS sequence"/>
</dbReference>
<evidence type="ECO:0000256" key="1">
    <source>
        <dbReference type="SAM" id="Phobius"/>
    </source>
</evidence>
<sequence>MPLPNRQSAQISLALLVAITVTLAMLILTLVLIAQSYRGLENAKLAAAEASAQQLAVNINDRIEAITAPSRLALSLLEHDPLMTTPGLSARLQRLSALAAVLEQNDIVSAVFAGYDNGEFFLLRQVTRHTRPLFPDAPPETAFILQARSRSGGTINGTWHYFDSDLIQLAEIPRPDYRYDPRNRGWYQQTTEPGRTRLSPPYVFFTTRDIGLTLSRRVAEGVIGIDVTVTALSHQLAGFEHTPSTRIGIVNAERQVIAYSRPEELKAPGPYPNQMRELDTLTDDTLAQISRLDPAQGMIPFDHRERTWFGLALPVAGLDDGPLRILLVIPADELLAEVWDSLAHQTRIAVAISIFLLVLGWFLGHQVGKPLAQLAQRVSALSQFRFDTPVRVKSRILEASRLSSALEGMAGTIRSFQNIALTLNRGRNLEELLDDVLAQILHIIGQQQGAIYLYAPRQQRLNLAVNAGMPVPAGVPDIDVASDDSDLVRHLRPMMPGHPLIAVLRNRRQDLVGVLVIDMANTDPGQLSDDLVIFVEEIAGSAAVAIETRELIESQQAMLDGIIRLVANAIDAKSPYTSGHCERVPQLAQRLLDAAVASDQPPFRDFQMSEDEAYEFKLAAWLHDCGKITSPEYVVDKATKLETIYNRIHEIRTRFEVLHRDAEIHCLRRQLAGVSASDAERQRDQEQARLQQEFAQVASANIGGEAMSDEAIAQLQRIAGHTWQRHFSDRLGLSRDEIERLQGQPESALPATETLLADRPEHLEPWGERLPPVTRDDPRNRWGFDMPLPAHAYNRGELHNLTVRRGTLTPEERFKINEHIVQTICMLDALPLPDRLANVPRLAGTHHERLDGEGYPCRLDAAALGIPERIMAVADVFEALTAADRPYKDGKTLTESLSIMVNMANERHIDAQVLRLFIESGVYRQYAEACLAPGQIDTVDEAALLAALAK</sequence>
<evidence type="ECO:0000259" key="2">
    <source>
        <dbReference type="PROSITE" id="PS50885"/>
    </source>
</evidence>
<name>A0ABU3VSF3_9GAMM</name>
<dbReference type="Gene3D" id="3.30.450.20">
    <property type="entry name" value="PAS domain"/>
    <property type="match status" value="2"/>
</dbReference>
<dbReference type="PROSITE" id="PS50885">
    <property type="entry name" value="HAMP"/>
    <property type="match status" value="1"/>
</dbReference>
<dbReference type="InterPro" id="IPR029151">
    <property type="entry name" value="Sensor-like_sf"/>
</dbReference>
<organism evidence="4 5">
    <name type="scientific">Marinobacter xestospongiae</name>
    <dbReference type="NCBI Taxonomy" id="994319"/>
    <lineage>
        <taxon>Bacteria</taxon>
        <taxon>Pseudomonadati</taxon>
        <taxon>Pseudomonadota</taxon>
        <taxon>Gammaproteobacteria</taxon>
        <taxon>Pseudomonadales</taxon>
        <taxon>Marinobacteraceae</taxon>
        <taxon>Marinobacter</taxon>
    </lineage>
</organism>
<dbReference type="CDD" id="cd00077">
    <property type="entry name" value="HDc"/>
    <property type="match status" value="1"/>
</dbReference>
<dbReference type="PROSITE" id="PS51832">
    <property type="entry name" value="HD_GYP"/>
    <property type="match status" value="1"/>
</dbReference>
<dbReference type="SUPFAM" id="SSF55781">
    <property type="entry name" value="GAF domain-like"/>
    <property type="match status" value="1"/>
</dbReference>
<feature type="domain" description="HD-GYP" evidence="3">
    <location>
        <begin position="730"/>
        <end position="933"/>
    </location>
</feature>
<dbReference type="Gene3D" id="6.10.340.10">
    <property type="match status" value="1"/>
</dbReference>
<protein>
    <submittedName>
        <fullName evidence="4">HD domain-containing phosphohydrolase</fullName>
    </submittedName>
</protein>
<keyword evidence="1" id="KW-1133">Transmembrane helix</keyword>
<dbReference type="EMBL" id="JAWIIJ010000001">
    <property type="protein sequence ID" value="MDV2077197.1"/>
    <property type="molecule type" value="Genomic_DNA"/>
</dbReference>
<dbReference type="InterPro" id="IPR003660">
    <property type="entry name" value="HAMP_dom"/>
</dbReference>
<evidence type="ECO:0000259" key="3">
    <source>
        <dbReference type="PROSITE" id="PS51832"/>
    </source>
</evidence>
<keyword evidence="5" id="KW-1185">Reference proteome</keyword>
<dbReference type="PANTHER" id="PTHR43155:SF2">
    <property type="entry name" value="CYCLIC DI-GMP PHOSPHODIESTERASE PA4108"/>
    <property type="match status" value="1"/>
</dbReference>
<evidence type="ECO:0000313" key="4">
    <source>
        <dbReference type="EMBL" id="MDV2077197.1"/>
    </source>
</evidence>
<dbReference type="Gene3D" id="1.10.3210.10">
    <property type="entry name" value="Hypothetical protein af1432"/>
    <property type="match status" value="2"/>
</dbReference>
<accession>A0ABU3VSF3</accession>
<feature type="transmembrane region" description="Helical" evidence="1">
    <location>
        <begin position="12"/>
        <end position="34"/>
    </location>
</feature>
<dbReference type="SUPFAM" id="SSF103190">
    <property type="entry name" value="Sensory domain-like"/>
    <property type="match status" value="1"/>
</dbReference>
<reference evidence="4 5" key="1">
    <citation type="submission" date="2023-10" db="EMBL/GenBank/DDBJ databases">
        <title>Characteristics and mechanism of a salt-tolerant marine origin heterotrophic nitrifying- aerobic denitrifying bacteria Marinobacter xestospongiae HN1.</title>
        <authorList>
            <person name="Qi R."/>
        </authorList>
    </citation>
    <scope>NUCLEOTIDE SEQUENCE [LARGE SCALE GENOMIC DNA]</scope>
    <source>
        <strain evidence="4 5">HN1</strain>
    </source>
</reference>
<feature type="domain" description="HAMP" evidence="2">
    <location>
        <begin position="365"/>
        <end position="418"/>
    </location>
</feature>
<keyword evidence="1" id="KW-0812">Transmembrane</keyword>
<keyword evidence="1" id="KW-0472">Membrane</keyword>
<dbReference type="InterPro" id="IPR037522">
    <property type="entry name" value="HD_GYP_dom"/>
</dbReference>
<proteinExistence type="predicted"/>
<dbReference type="InterPro" id="IPR029016">
    <property type="entry name" value="GAF-like_dom_sf"/>
</dbReference>
<dbReference type="RefSeq" id="WP_316972194.1">
    <property type="nucleotide sequence ID" value="NZ_JAWIIJ010000001.1"/>
</dbReference>
<dbReference type="Gene3D" id="3.30.450.40">
    <property type="match status" value="1"/>
</dbReference>
<dbReference type="InterPro" id="IPR003607">
    <property type="entry name" value="HD/PDEase_dom"/>
</dbReference>
<dbReference type="Pfam" id="PF13487">
    <property type="entry name" value="HD_5"/>
    <property type="match status" value="1"/>
</dbReference>
<evidence type="ECO:0000313" key="5">
    <source>
        <dbReference type="Proteomes" id="UP001269819"/>
    </source>
</evidence>
<dbReference type="SMART" id="SM00471">
    <property type="entry name" value="HDc"/>
    <property type="match status" value="1"/>
</dbReference>
<dbReference type="SUPFAM" id="SSF109604">
    <property type="entry name" value="HD-domain/PDEase-like"/>
    <property type="match status" value="2"/>
</dbReference>
<comment type="caution">
    <text evidence="4">The sequence shown here is derived from an EMBL/GenBank/DDBJ whole genome shotgun (WGS) entry which is preliminary data.</text>
</comment>